<protein>
    <submittedName>
        <fullName evidence="1">Uncharacterized protein</fullName>
    </submittedName>
</protein>
<name>A0A6C0EP18_9ZZZZ</name>
<dbReference type="EMBL" id="MN738889">
    <property type="protein sequence ID" value="QHT30049.1"/>
    <property type="molecule type" value="Genomic_DNA"/>
</dbReference>
<dbReference type="AlphaFoldDB" id="A0A6C0EP18"/>
<evidence type="ECO:0000313" key="1">
    <source>
        <dbReference type="EMBL" id="QHT30049.1"/>
    </source>
</evidence>
<organism evidence="1">
    <name type="scientific">viral metagenome</name>
    <dbReference type="NCBI Taxonomy" id="1070528"/>
    <lineage>
        <taxon>unclassified sequences</taxon>
        <taxon>metagenomes</taxon>
        <taxon>organismal metagenomes</taxon>
    </lineage>
</organism>
<sequence>MLSVAAAVVGVAIVSQFMGPTNTVRMMGPDGHEYDIQNLPDKENAVKLMAKIRGNLTKLRDYYAAEPALMNDPPVARFVARFQADAFSENDVQSSDTSYSENKGQRIVVCLRDKTKPPYPLVEINTVMFVMLHEMSHLMTETIGHTPEFWENFRRILHDAVKIGIYTPVNYSRQPTPYCGMIISDSPL</sequence>
<proteinExistence type="predicted"/>
<reference evidence="1" key="1">
    <citation type="journal article" date="2020" name="Nature">
        <title>Giant virus diversity and host interactions through global metagenomics.</title>
        <authorList>
            <person name="Schulz F."/>
            <person name="Roux S."/>
            <person name="Paez-Espino D."/>
            <person name="Jungbluth S."/>
            <person name="Walsh D.A."/>
            <person name="Denef V.J."/>
            <person name="McMahon K.D."/>
            <person name="Konstantinidis K.T."/>
            <person name="Eloe-Fadrosh E.A."/>
            <person name="Kyrpides N.C."/>
            <person name="Woyke T."/>
        </authorList>
    </citation>
    <scope>NUCLEOTIDE SEQUENCE</scope>
    <source>
        <strain evidence="1">GVMAG-M-3300009068-25</strain>
    </source>
</reference>
<accession>A0A6C0EP18</accession>